<reference evidence="3" key="1">
    <citation type="submission" date="2023-03" db="EMBL/GenBank/DDBJ databases">
        <title>Chromosome-scale reference genome and RAD-based genetic map of yellow starthistle (Centaurea solstitialis) reveal putative structural variation and QTLs associated with invader traits.</title>
        <authorList>
            <person name="Reatini B."/>
            <person name="Cang F.A."/>
            <person name="Jiang Q."/>
            <person name="Mckibben M.T.W."/>
            <person name="Barker M.S."/>
            <person name="Rieseberg L.H."/>
            <person name="Dlugosch K.M."/>
        </authorList>
    </citation>
    <scope>NUCLEOTIDE SEQUENCE</scope>
    <source>
        <strain evidence="3">CAN-66</strain>
        <tissue evidence="3">Leaf</tissue>
    </source>
</reference>
<evidence type="ECO:0000259" key="1">
    <source>
        <dbReference type="Pfam" id="PF00078"/>
    </source>
</evidence>
<dbReference type="Pfam" id="PF13966">
    <property type="entry name" value="zf-RVT"/>
    <property type="match status" value="1"/>
</dbReference>
<proteinExistence type="predicted"/>
<evidence type="ECO:0000259" key="2">
    <source>
        <dbReference type="Pfam" id="PF13966"/>
    </source>
</evidence>
<dbReference type="PANTHER" id="PTHR33116:SF78">
    <property type="entry name" value="OS12G0587133 PROTEIN"/>
    <property type="match status" value="1"/>
</dbReference>
<dbReference type="EMBL" id="JARYMX010000004">
    <property type="protein sequence ID" value="KAJ9551745.1"/>
    <property type="molecule type" value="Genomic_DNA"/>
</dbReference>
<evidence type="ECO:0008006" key="5">
    <source>
        <dbReference type="Google" id="ProtNLM"/>
    </source>
</evidence>
<dbReference type="CDD" id="cd01650">
    <property type="entry name" value="RT_nLTR_like"/>
    <property type="match status" value="1"/>
</dbReference>
<dbReference type="InterPro" id="IPR026960">
    <property type="entry name" value="RVT-Znf"/>
</dbReference>
<dbReference type="AlphaFoldDB" id="A0AA38SZP9"/>
<evidence type="ECO:0000313" key="4">
    <source>
        <dbReference type="Proteomes" id="UP001172457"/>
    </source>
</evidence>
<accession>A0AA38SZP9</accession>
<dbReference type="InterPro" id="IPR000477">
    <property type="entry name" value="RT_dom"/>
</dbReference>
<feature type="domain" description="Reverse transcriptase zinc-binding" evidence="2">
    <location>
        <begin position="636"/>
        <end position="701"/>
    </location>
</feature>
<comment type="caution">
    <text evidence="3">The sequence shown here is derived from an EMBL/GenBank/DDBJ whole genome shotgun (WGS) entry which is preliminary data.</text>
</comment>
<protein>
    <recommendedName>
        <fullName evidence="5">Reverse transcriptase domain-containing protein</fullName>
    </recommendedName>
</protein>
<name>A0AA38SZP9_9ASTR</name>
<evidence type="ECO:0000313" key="3">
    <source>
        <dbReference type="EMBL" id="KAJ9551745.1"/>
    </source>
</evidence>
<feature type="domain" description="Reverse transcriptase" evidence="1">
    <location>
        <begin position="211"/>
        <end position="371"/>
    </location>
</feature>
<keyword evidence="4" id="KW-1185">Reference proteome</keyword>
<organism evidence="3 4">
    <name type="scientific">Centaurea solstitialis</name>
    <name type="common">yellow star-thistle</name>
    <dbReference type="NCBI Taxonomy" id="347529"/>
    <lineage>
        <taxon>Eukaryota</taxon>
        <taxon>Viridiplantae</taxon>
        <taxon>Streptophyta</taxon>
        <taxon>Embryophyta</taxon>
        <taxon>Tracheophyta</taxon>
        <taxon>Spermatophyta</taxon>
        <taxon>Magnoliopsida</taxon>
        <taxon>eudicotyledons</taxon>
        <taxon>Gunneridae</taxon>
        <taxon>Pentapetalae</taxon>
        <taxon>asterids</taxon>
        <taxon>campanulids</taxon>
        <taxon>Asterales</taxon>
        <taxon>Asteraceae</taxon>
        <taxon>Carduoideae</taxon>
        <taxon>Cardueae</taxon>
        <taxon>Centaureinae</taxon>
        <taxon>Centaurea</taxon>
    </lineage>
</organism>
<dbReference type="Pfam" id="PF00078">
    <property type="entry name" value="RVT_1"/>
    <property type="match status" value="1"/>
</dbReference>
<dbReference type="Proteomes" id="UP001172457">
    <property type="component" value="Chromosome 4"/>
</dbReference>
<dbReference type="PANTHER" id="PTHR33116">
    <property type="entry name" value="REVERSE TRANSCRIPTASE ZINC-BINDING DOMAIN-CONTAINING PROTEIN-RELATED-RELATED"/>
    <property type="match status" value="1"/>
</dbReference>
<sequence length="799" mass="91327">MVCQKAKVKWMTEGDDNTKFFHAVMKNRERRNTFHGLEINGEWVDDPERVKNHVFDFFKSKFSCNSEVRPTFNSSKTRRISTEDAMSLESPFEEEEVWLAIKECGNNKSPGPDGFSFGVEFMEALRWFWEKESTGPGCNSSFLSLLPKVSNPIVLSDYRPISLIGVFYKVVTKVLAQRIKKVIGKIISEPQCAFIKGRNILDGCLIANEVADFVKNKKKWIGWISACLKSSSMSVLINGAPTKEFSMERGLRQGDPLAPFLFLIVAENLHLLMEEAKDKGLFDGILVGNDRLEISHLQFADDAIFFGKWSARNLRNLIKVLDCFRAISGLRINMHKSKIFGVGVSNEEVQEWARGVGCVGGSFPFTYLGLPVGDSMLKKSDWRPVVDKVKAKLASWKAKIISYGGRLTLVKSGGVKKKAHAWVSWQKCVKPLLKGGLNIGCIKNMNRALLAKWWWRFRVGGVSLWGRVIKNIYGKDGGFGVGEGAYRGGWGSVWKGIIGVGACLDELGINFSGSFRKVVGDGGETRFWKDCWMGDRPLARDFPRLSRLASNVNLTISEQGEWVGDSWSWNWSWRSELRGRTLGEFEDLQRRLVGWEPVRGKGDSWGWEFDLEKGFSVHRLRQVLADLDGLDEEDGGKLWASFLPKKVNVFRWRLKLGRIPTRVALDKLGIDLDSVLCSRCGEEIENLDHAFVSCREVKNLWYRVRNWWNKPSEDFQSVAQMLQEDADSLKSQKSKAWWVGVKWIFLCLLWSQRNRLVFENKKSNLLDLFYEWQRIAFEWISKRVKDVQFDWFSWLSGVV</sequence>
<gene>
    <name evidence="3" type="ORF">OSB04_015790</name>
</gene>